<gene>
    <name evidence="1" type="ORF">NUW58_g782</name>
</gene>
<dbReference type="EMBL" id="JAPDGR010000072">
    <property type="protein sequence ID" value="KAJ2997033.1"/>
    <property type="molecule type" value="Genomic_DNA"/>
</dbReference>
<dbReference type="Proteomes" id="UP001143856">
    <property type="component" value="Unassembled WGS sequence"/>
</dbReference>
<evidence type="ECO:0000313" key="1">
    <source>
        <dbReference type="EMBL" id="KAJ2997033.1"/>
    </source>
</evidence>
<accession>A0ACC1PPC3</accession>
<name>A0ACC1PPC3_9PEZI</name>
<sequence>MRIDGVMAICPDPFRFYALPAEVRLIILENTDLLTPTGEVRWGRLIGYKVPAGVKKGSWQSPSALFLVSKAFYTEAREIFLRNNHITVQSHVSAQARWRNMFPDYAATTFFTDMLMTESFRHLRHLELPALPEISSSNMEAVEQARSNWFQALQRVYRNGGLDDLRFLYISGRWDDGPIPSGFVPTVKNKRPSDLVFLRTFVRDRVWPMISPEHGPPRLPRQLLVEINGPKYLNSFYSIRQKEEQCRDQTMTIMLKDIGWTNKTVNGSNQSGVLDSKWHDLRAD</sequence>
<reference evidence="1" key="1">
    <citation type="submission" date="2022-10" db="EMBL/GenBank/DDBJ databases">
        <title>Genome Sequence of Xylaria curta.</title>
        <authorList>
            <person name="Buettner E."/>
        </authorList>
    </citation>
    <scope>NUCLEOTIDE SEQUENCE</scope>
    <source>
        <strain evidence="1">Babe10</strain>
    </source>
</reference>
<organism evidence="1 2">
    <name type="scientific">Xylaria curta</name>
    <dbReference type="NCBI Taxonomy" id="42375"/>
    <lineage>
        <taxon>Eukaryota</taxon>
        <taxon>Fungi</taxon>
        <taxon>Dikarya</taxon>
        <taxon>Ascomycota</taxon>
        <taxon>Pezizomycotina</taxon>
        <taxon>Sordariomycetes</taxon>
        <taxon>Xylariomycetidae</taxon>
        <taxon>Xylariales</taxon>
        <taxon>Xylariaceae</taxon>
        <taxon>Xylaria</taxon>
    </lineage>
</organism>
<proteinExistence type="predicted"/>
<comment type="caution">
    <text evidence="1">The sequence shown here is derived from an EMBL/GenBank/DDBJ whole genome shotgun (WGS) entry which is preliminary data.</text>
</comment>
<protein>
    <submittedName>
        <fullName evidence="1">Uncharacterized protein</fullName>
    </submittedName>
</protein>
<keyword evidence="2" id="KW-1185">Reference proteome</keyword>
<evidence type="ECO:0000313" key="2">
    <source>
        <dbReference type="Proteomes" id="UP001143856"/>
    </source>
</evidence>